<name>A0A835XSY4_9CHLO</name>
<keyword evidence="2" id="KW-0812">Transmembrane</keyword>
<keyword evidence="2" id="KW-1133">Transmembrane helix</keyword>
<dbReference type="AlphaFoldDB" id="A0A835XSY4"/>
<gene>
    <name evidence="3" type="ORF">HYH03_011977</name>
</gene>
<evidence type="ECO:0000313" key="3">
    <source>
        <dbReference type="EMBL" id="KAG2489526.1"/>
    </source>
</evidence>
<reference evidence="3" key="1">
    <citation type="journal article" date="2020" name="bioRxiv">
        <title>Comparative genomics of Chlamydomonas.</title>
        <authorList>
            <person name="Craig R.J."/>
            <person name="Hasan A.R."/>
            <person name="Ness R.W."/>
            <person name="Keightley P.D."/>
        </authorList>
    </citation>
    <scope>NUCLEOTIDE SEQUENCE</scope>
    <source>
        <strain evidence="3">CCAP 11/70</strain>
    </source>
</reference>
<feature type="transmembrane region" description="Helical" evidence="2">
    <location>
        <begin position="216"/>
        <end position="238"/>
    </location>
</feature>
<evidence type="ECO:0000256" key="1">
    <source>
        <dbReference type="SAM" id="MobiDB-lite"/>
    </source>
</evidence>
<evidence type="ECO:0000256" key="2">
    <source>
        <dbReference type="SAM" id="Phobius"/>
    </source>
</evidence>
<keyword evidence="4" id="KW-1185">Reference proteome</keyword>
<keyword evidence="2" id="KW-0472">Membrane</keyword>
<organism evidence="3 4">
    <name type="scientific">Edaphochlamys debaryana</name>
    <dbReference type="NCBI Taxonomy" id="47281"/>
    <lineage>
        <taxon>Eukaryota</taxon>
        <taxon>Viridiplantae</taxon>
        <taxon>Chlorophyta</taxon>
        <taxon>core chlorophytes</taxon>
        <taxon>Chlorophyceae</taxon>
        <taxon>CS clade</taxon>
        <taxon>Chlamydomonadales</taxon>
        <taxon>Chlamydomonadales incertae sedis</taxon>
        <taxon>Edaphochlamys</taxon>
    </lineage>
</organism>
<evidence type="ECO:0000313" key="4">
    <source>
        <dbReference type="Proteomes" id="UP000612055"/>
    </source>
</evidence>
<protein>
    <submittedName>
        <fullName evidence="3">Uncharacterized protein</fullName>
    </submittedName>
</protein>
<comment type="caution">
    <text evidence="3">The sequence shown here is derived from an EMBL/GenBank/DDBJ whole genome shotgun (WGS) entry which is preliminary data.</text>
</comment>
<dbReference type="OrthoDB" id="536360at2759"/>
<dbReference type="Proteomes" id="UP000612055">
    <property type="component" value="Unassembled WGS sequence"/>
</dbReference>
<accession>A0A835XSY4</accession>
<feature type="transmembrane region" description="Helical" evidence="2">
    <location>
        <begin position="136"/>
        <end position="163"/>
    </location>
</feature>
<feature type="region of interest" description="Disordered" evidence="1">
    <location>
        <begin position="1"/>
        <end position="51"/>
    </location>
</feature>
<feature type="transmembrane region" description="Helical" evidence="2">
    <location>
        <begin position="103"/>
        <end position="124"/>
    </location>
</feature>
<dbReference type="EMBL" id="JAEHOE010000072">
    <property type="protein sequence ID" value="KAG2489526.1"/>
    <property type="molecule type" value="Genomic_DNA"/>
</dbReference>
<feature type="compositionally biased region" description="Low complexity" evidence="1">
    <location>
        <begin position="27"/>
        <end position="43"/>
    </location>
</feature>
<proteinExistence type="predicted"/>
<sequence>MFTQQNRVSPKSEAELGDEDAPLQQSDGTAVVDGGAQGAQGAAKQPASSTKVEEEEDIVDYYLRTTHWTRQTIISAHLAMRSVWKLNVAVRGVEATKDALKSFWTTLGVVSALLISVSYTSAVTPLTTDDPAKQDAAWFVTVVGGISLMISLLVIVMTVIYLIEIDNCTTEKDLRDFIRNNGSLFDILTGFFSASVVLLATMALATMYVTYTRAQFLIVVVTAGVFALAMAAFAAVIAGHNRFRLWARYESPKAVEKKAAAKKQ</sequence>
<feature type="transmembrane region" description="Helical" evidence="2">
    <location>
        <begin position="184"/>
        <end position="210"/>
    </location>
</feature>